<accession>A0A498SNW4</accession>
<dbReference type="PANTHER" id="PTHR13395:SF6">
    <property type="entry name" value="SISTER CHROMATID COHESION PROTEIN DCC1"/>
    <property type="match status" value="1"/>
</dbReference>
<dbReference type="Proteomes" id="UP000276991">
    <property type="component" value="Unassembled WGS sequence"/>
</dbReference>
<evidence type="ECO:0000313" key="5">
    <source>
        <dbReference type="Proteomes" id="UP000276991"/>
    </source>
</evidence>
<dbReference type="EMBL" id="UPTC01001333">
    <property type="protein sequence ID" value="VBB31676.1"/>
    <property type="molecule type" value="Genomic_DNA"/>
</dbReference>
<dbReference type="OrthoDB" id="5199543at2759"/>
<sequence length="257" mass="29478">MEFSTQNDRFSKGKCDLFDVNLETELQCLEFSSPLLSGDYRLVEINSELADQIMTGEQLVIRGDQEDSPVLCTHDTTYDIKEVVTSNALLLLPEFHFNDEAVANKSNKTVRKVIGMKNNFTELRKMTYVTVQRLKEKLHESELEWDDEFNKNDKFYTVEDLLDVVQMSETELQKALERMPVITLDGYVRMLSAEFHDRLVTVLVDCLDDDEEPGIILESVGLECLKEAFKKHLPDKNIPVEAVNWLIGAYCDVVKGI</sequence>
<dbReference type="InterPro" id="IPR019128">
    <property type="entry name" value="Dcc1"/>
</dbReference>
<comment type="similarity">
    <text evidence="1">Belongs to the DCC1 family.</text>
</comment>
<evidence type="ECO:0000256" key="3">
    <source>
        <dbReference type="ARBA" id="ARBA00022705"/>
    </source>
</evidence>
<evidence type="ECO:0000256" key="2">
    <source>
        <dbReference type="ARBA" id="ARBA00017682"/>
    </source>
</evidence>
<dbReference type="GO" id="GO:0000785">
    <property type="term" value="C:chromatin"/>
    <property type="evidence" value="ECO:0007669"/>
    <property type="project" value="TreeGrafter"/>
</dbReference>
<dbReference type="AlphaFoldDB" id="A0A498SNW4"/>
<gene>
    <name evidence="4" type="ORF">NAV_LOCUS6467</name>
</gene>
<protein>
    <recommendedName>
        <fullName evidence="2">Sister chromatid cohesion protein DCC1</fullName>
    </recommendedName>
</protein>
<dbReference type="GO" id="GO:0000775">
    <property type="term" value="C:chromosome, centromeric region"/>
    <property type="evidence" value="ECO:0007669"/>
    <property type="project" value="TreeGrafter"/>
</dbReference>
<dbReference type="PANTHER" id="PTHR13395">
    <property type="entry name" value="SISTER CHROMATID COHESION PROTEIN DCC1-RELATED"/>
    <property type="match status" value="1"/>
</dbReference>
<reference evidence="4 5" key="1">
    <citation type="submission" date="2018-08" db="EMBL/GenBank/DDBJ databases">
        <authorList>
            <person name="Laetsch R D."/>
            <person name="Stevens L."/>
            <person name="Kumar S."/>
            <person name="Blaxter L. M."/>
        </authorList>
    </citation>
    <scope>NUCLEOTIDE SEQUENCE [LARGE SCALE GENOMIC DNA]</scope>
</reference>
<dbReference type="Pfam" id="PF09724">
    <property type="entry name" value="Dcc1"/>
    <property type="match status" value="1"/>
</dbReference>
<evidence type="ECO:0000256" key="1">
    <source>
        <dbReference type="ARBA" id="ARBA00007017"/>
    </source>
</evidence>
<proteinExistence type="inferred from homology"/>
<evidence type="ECO:0000313" key="4">
    <source>
        <dbReference type="EMBL" id="VBB31676.1"/>
    </source>
</evidence>
<dbReference type="STRING" id="6277.A0A498SNW4"/>
<dbReference type="GO" id="GO:0006260">
    <property type="term" value="P:DNA replication"/>
    <property type="evidence" value="ECO:0007669"/>
    <property type="project" value="UniProtKB-KW"/>
</dbReference>
<organism evidence="4 5">
    <name type="scientific">Acanthocheilonema viteae</name>
    <name type="common">Filarial nematode worm</name>
    <name type="synonym">Dipetalonema viteae</name>
    <dbReference type="NCBI Taxonomy" id="6277"/>
    <lineage>
        <taxon>Eukaryota</taxon>
        <taxon>Metazoa</taxon>
        <taxon>Ecdysozoa</taxon>
        <taxon>Nematoda</taxon>
        <taxon>Chromadorea</taxon>
        <taxon>Rhabditida</taxon>
        <taxon>Spirurina</taxon>
        <taxon>Spiruromorpha</taxon>
        <taxon>Filarioidea</taxon>
        <taxon>Onchocercidae</taxon>
        <taxon>Acanthocheilonema</taxon>
    </lineage>
</organism>
<name>A0A498SNW4_ACAVI</name>
<dbReference type="GO" id="GO:0034088">
    <property type="term" value="P:maintenance of mitotic sister chromatid cohesion"/>
    <property type="evidence" value="ECO:0007669"/>
    <property type="project" value="TreeGrafter"/>
</dbReference>
<dbReference type="GO" id="GO:0031390">
    <property type="term" value="C:Ctf18 RFC-like complex"/>
    <property type="evidence" value="ECO:0007669"/>
    <property type="project" value="InterPro"/>
</dbReference>
<keyword evidence="5" id="KW-1185">Reference proteome</keyword>
<keyword evidence="3" id="KW-0235">DNA replication</keyword>